<comment type="caution">
    <text evidence="6">The sequence shown here is derived from an EMBL/GenBank/DDBJ whole genome shotgun (WGS) entry which is preliminary data.</text>
</comment>
<dbReference type="RefSeq" id="WP_100369414.1">
    <property type="nucleotide sequence ID" value="NZ_PGTY01000004.1"/>
</dbReference>
<protein>
    <submittedName>
        <fullName evidence="6">Sugar (Pentulose or hexulose) kinase</fullName>
    </submittedName>
</protein>
<dbReference type="AlphaFoldDB" id="A0A2M8W0F6"/>
<keyword evidence="3 6" id="KW-0418">Kinase</keyword>
<dbReference type="GO" id="GO:0005997">
    <property type="term" value="P:xylulose metabolic process"/>
    <property type="evidence" value="ECO:0007669"/>
    <property type="project" value="TreeGrafter"/>
</dbReference>
<dbReference type="GO" id="GO:0005829">
    <property type="term" value="C:cytosol"/>
    <property type="evidence" value="ECO:0007669"/>
    <property type="project" value="TreeGrafter"/>
</dbReference>
<dbReference type="Pfam" id="PF00370">
    <property type="entry name" value="FGGY_N"/>
    <property type="match status" value="1"/>
</dbReference>
<name>A0A2M8W0F6_9RHOB</name>
<dbReference type="Proteomes" id="UP000228531">
    <property type="component" value="Unassembled WGS sequence"/>
</dbReference>
<dbReference type="InterPro" id="IPR018484">
    <property type="entry name" value="FGGY_N"/>
</dbReference>
<evidence type="ECO:0000259" key="4">
    <source>
        <dbReference type="Pfam" id="PF00370"/>
    </source>
</evidence>
<dbReference type="PANTHER" id="PTHR10196">
    <property type="entry name" value="SUGAR KINASE"/>
    <property type="match status" value="1"/>
</dbReference>
<dbReference type="PIRSF" id="PIRSF000538">
    <property type="entry name" value="GlpK"/>
    <property type="match status" value="1"/>
</dbReference>
<evidence type="ECO:0000256" key="3">
    <source>
        <dbReference type="ARBA" id="ARBA00022777"/>
    </source>
</evidence>
<dbReference type="CDD" id="cd07783">
    <property type="entry name" value="ASKHA_NBD_FGGY_SePSK_AtXK1-like"/>
    <property type="match status" value="1"/>
</dbReference>
<dbReference type="InterPro" id="IPR000577">
    <property type="entry name" value="Carb_kinase_FGGY"/>
</dbReference>
<dbReference type="Gene3D" id="3.30.420.40">
    <property type="match status" value="2"/>
</dbReference>
<dbReference type="GO" id="GO:0019150">
    <property type="term" value="F:D-ribulokinase activity"/>
    <property type="evidence" value="ECO:0007669"/>
    <property type="project" value="TreeGrafter"/>
</dbReference>
<dbReference type="SUPFAM" id="SSF53067">
    <property type="entry name" value="Actin-like ATPase domain"/>
    <property type="match status" value="2"/>
</dbReference>
<dbReference type="InterPro" id="IPR043129">
    <property type="entry name" value="ATPase_NBD"/>
</dbReference>
<evidence type="ECO:0000256" key="1">
    <source>
        <dbReference type="ARBA" id="ARBA00009156"/>
    </source>
</evidence>
<feature type="domain" description="Carbohydrate kinase FGGY N-terminal" evidence="4">
    <location>
        <begin position="6"/>
        <end position="238"/>
    </location>
</feature>
<evidence type="ECO:0000313" key="7">
    <source>
        <dbReference type="Proteomes" id="UP000228531"/>
    </source>
</evidence>
<dbReference type="OrthoDB" id="9805576at2"/>
<dbReference type="Pfam" id="PF02782">
    <property type="entry name" value="FGGY_C"/>
    <property type="match status" value="1"/>
</dbReference>
<organism evidence="6 7">
    <name type="scientific">Yoonia maricola</name>
    <dbReference type="NCBI Taxonomy" id="420999"/>
    <lineage>
        <taxon>Bacteria</taxon>
        <taxon>Pseudomonadati</taxon>
        <taxon>Pseudomonadota</taxon>
        <taxon>Alphaproteobacteria</taxon>
        <taxon>Rhodobacterales</taxon>
        <taxon>Paracoccaceae</taxon>
        <taxon>Yoonia</taxon>
    </lineage>
</organism>
<evidence type="ECO:0000313" key="6">
    <source>
        <dbReference type="EMBL" id="PJI84410.1"/>
    </source>
</evidence>
<dbReference type="InterPro" id="IPR018485">
    <property type="entry name" value="FGGY_C"/>
</dbReference>
<evidence type="ECO:0000259" key="5">
    <source>
        <dbReference type="Pfam" id="PF02782"/>
    </source>
</evidence>
<sequence length="425" mass="44919">MTGRLSLGIDLGTSGVRTAVIDAAGHVLSTVKTTHLPQQPDAIDASKWWQTVQDCIKAQANALKDVGHNIADVRHIGVDGTSGTMVLTDATLRPVTPALMYNSSGFTDEAAEIAKYAPDIHITKGSNSALARALRLQAHDAESRATYLLHQADFIVAHLRGEGGVSDENNTLKLGYDPETGTWPDWFTQLGLRTELLPSVVPAGTALGVISPDIAATLGLNSDTIIHAGTTDSIAAFLATAPLETGSAVTSLGTTLAIKILSPVRIDEPQMGLYAHKLGDVWLVGGASNTGGGVLMGLFDTQTLTELSQQIDPSVASPLDYYPLLQKGERFPINDPDLAPRLTPRPDNDVDFLHGVLESIARIERQAYDAITARGGPKPARLYTAGGGVQNAVWTAIRARVLGITPTETDQTEACVGIAKLINSD</sequence>
<dbReference type="EMBL" id="PGTY01000004">
    <property type="protein sequence ID" value="PJI84410.1"/>
    <property type="molecule type" value="Genomic_DNA"/>
</dbReference>
<dbReference type="GO" id="GO:0004856">
    <property type="term" value="F:D-xylulokinase activity"/>
    <property type="evidence" value="ECO:0007669"/>
    <property type="project" value="TreeGrafter"/>
</dbReference>
<dbReference type="PANTHER" id="PTHR10196:SF80">
    <property type="entry name" value="D-RIBULOSE KINASE"/>
    <property type="match status" value="1"/>
</dbReference>
<evidence type="ECO:0000256" key="2">
    <source>
        <dbReference type="ARBA" id="ARBA00022679"/>
    </source>
</evidence>
<keyword evidence="2" id="KW-0808">Transferase</keyword>
<gene>
    <name evidence="6" type="ORF">BC777_3468</name>
</gene>
<proteinExistence type="inferred from homology"/>
<feature type="domain" description="Carbohydrate kinase FGGY C-terminal" evidence="5">
    <location>
        <begin position="249"/>
        <end position="419"/>
    </location>
</feature>
<keyword evidence="7" id="KW-1185">Reference proteome</keyword>
<accession>A0A2M8W0F6</accession>
<comment type="similarity">
    <text evidence="1">Belongs to the FGGY kinase family.</text>
</comment>
<reference evidence="6 7" key="1">
    <citation type="submission" date="2017-11" db="EMBL/GenBank/DDBJ databases">
        <title>Genomic Encyclopedia of Archaeal and Bacterial Type Strains, Phase II (KMG-II): From Individual Species to Whole Genera.</title>
        <authorList>
            <person name="Goeker M."/>
        </authorList>
    </citation>
    <scope>NUCLEOTIDE SEQUENCE [LARGE SCALE GENOMIC DNA]</scope>
    <source>
        <strain evidence="6 7">DSM 29128</strain>
    </source>
</reference>